<keyword evidence="3" id="KW-1185">Reference proteome</keyword>
<dbReference type="Proteomes" id="UP000621799">
    <property type="component" value="Unassembled WGS sequence"/>
</dbReference>
<feature type="compositionally biased region" description="Low complexity" evidence="1">
    <location>
        <begin position="56"/>
        <end position="111"/>
    </location>
</feature>
<name>A0A928VZ46_9CYAN</name>
<evidence type="ECO:0000313" key="3">
    <source>
        <dbReference type="Proteomes" id="UP000621799"/>
    </source>
</evidence>
<evidence type="ECO:0000256" key="1">
    <source>
        <dbReference type="SAM" id="MobiDB-lite"/>
    </source>
</evidence>
<dbReference type="RefSeq" id="WP_264320588.1">
    <property type="nucleotide sequence ID" value="NZ_JADEXN010000075.1"/>
</dbReference>
<protein>
    <submittedName>
        <fullName evidence="2">Uncharacterized protein</fullName>
    </submittedName>
</protein>
<evidence type="ECO:0000313" key="2">
    <source>
        <dbReference type="EMBL" id="MBE9040335.1"/>
    </source>
</evidence>
<feature type="region of interest" description="Disordered" evidence="1">
    <location>
        <begin position="32"/>
        <end position="130"/>
    </location>
</feature>
<dbReference type="EMBL" id="JADEXN010000075">
    <property type="protein sequence ID" value="MBE9040335.1"/>
    <property type="molecule type" value="Genomic_DNA"/>
</dbReference>
<dbReference type="AlphaFoldDB" id="A0A928VZ46"/>
<gene>
    <name evidence="2" type="ORF">IQ235_05955</name>
</gene>
<proteinExistence type="predicted"/>
<feature type="compositionally biased region" description="Polar residues" evidence="1">
    <location>
        <begin position="41"/>
        <end position="54"/>
    </location>
</feature>
<sequence length="130" mass="14119">MADSFYLEPDDSKSLGDMDYMRTVKRVRRTYAKYKNGQQGGMKTTKSVSATDNAWSDDNGFNNSSSFSSSSESSTTSSNGSSTSSWNSSSSSTSSWNSSSSSSSSSSSTSRRSPDTGMDMFRKMAKDMKR</sequence>
<feature type="compositionally biased region" description="Basic and acidic residues" evidence="1">
    <location>
        <begin position="120"/>
        <end position="130"/>
    </location>
</feature>
<reference evidence="2" key="1">
    <citation type="submission" date="2020-10" db="EMBL/GenBank/DDBJ databases">
        <authorList>
            <person name="Castelo-Branco R."/>
            <person name="Eusebio N."/>
            <person name="Adriana R."/>
            <person name="Vieira A."/>
            <person name="Brugerolle De Fraissinette N."/>
            <person name="Rezende De Castro R."/>
            <person name="Schneider M.P."/>
            <person name="Vasconcelos V."/>
            <person name="Leao P.N."/>
        </authorList>
    </citation>
    <scope>NUCLEOTIDE SEQUENCE</scope>
    <source>
        <strain evidence="2">LEGE 11467</strain>
    </source>
</reference>
<comment type="caution">
    <text evidence="2">The sequence shown here is derived from an EMBL/GenBank/DDBJ whole genome shotgun (WGS) entry which is preliminary data.</text>
</comment>
<organism evidence="2 3">
    <name type="scientific">Zarconia navalis LEGE 11467</name>
    <dbReference type="NCBI Taxonomy" id="1828826"/>
    <lineage>
        <taxon>Bacteria</taxon>
        <taxon>Bacillati</taxon>
        <taxon>Cyanobacteriota</taxon>
        <taxon>Cyanophyceae</taxon>
        <taxon>Oscillatoriophycideae</taxon>
        <taxon>Oscillatoriales</taxon>
        <taxon>Oscillatoriales incertae sedis</taxon>
        <taxon>Zarconia</taxon>
        <taxon>Zarconia navalis</taxon>
    </lineage>
</organism>
<accession>A0A928VZ46</accession>